<dbReference type="SUPFAM" id="SSF47762">
    <property type="entry name" value="PAH2 domain"/>
    <property type="match status" value="2"/>
</dbReference>
<dbReference type="Pfam" id="PF02671">
    <property type="entry name" value="PAH"/>
    <property type="match status" value="1"/>
</dbReference>
<evidence type="ECO:0000313" key="9">
    <source>
        <dbReference type="Proteomes" id="UP000014500"/>
    </source>
</evidence>
<evidence type="ECO:0000259" key="7">
    <source>
        <dbReference type="SMART" id="SM00717"/>
    </source>
</evidence>
<dbReference type="PANTHER" id="PTHR16088:SF3">
    <property type="entry name" value="GON-4-LIKE PROTEIN"/>
    <property type="match status" value="1"/>
</dbReference>
<dbReference type="InterPro" id="IPR001005">
    <property type="entry name" value="SANT/Myb"/>
</dbReference>
<reference evidence="8" key="2">
    <citation type="submission" date="2015-02" db="UniProtKB">
        <authorList>
            <consortium name="EnsemblMetazoa"/>
        </authorList>
    </citation>
    <scope>IDENTIFICATION</scope>
</reference>
<dbReference type="InterPro" id="IPR003822">
    <property type="entry name" value="PAH"/>
</dbReference>
<feature type="compositionally biased region" description="Low complexity" evidence="6">
    <location>
        <begin position="1154"/>
        <end position="1169"/>
    </location>
</feature>
<accession>T1J6B0</accession>
<evidence type="ECO:0000256" key="6">
    <source>
        <dbReference type="SAM" id="MobiDB-lite"/>
    </source>
</evidence>
<evidence type="ECO:0000256" key="2">
    <source>
        <dbReference type="ARBA" id="ARBA00023015"/>
    </source>
</evidence>
<dbReference type="PANTHER" id="PTHR16088">
    <property type="entry name" value="YY1 ASSOCIATED PROTEIN-RELATED"/>
    <property type="match status" value="1"/>
</dbReference>
<comment type="subcellular location">
    <subcellularLocation>
        <location evidence="1 5">Nucleus</location>
    </subcellularLocation>
</comment>
<name>T1J6B0_STRMM</name>
<dbReference type="PROSITE" id="PS51477">
    <property type="entry name" value="PAH"/>
    <property type="match status" value="1"/>
</dbReference>
<dbReference type="GO" id="GO:0003712">
    <property type="term" value="F:transcription coregulator activity"/>
    <property type="evidence" value="ECO:0007669"/>
    <property type="project" value="TreeGrafter"/>
</dbReference>
<evidence type="ECO:0000313" key="8">
    <source>
        <dbReference type="EnsemblMetazoa" id="SMAR009179-PA"/>
    </source>
</evidence>
<dbReference type="OMA" id="SVEYIML"/>
<keyword evidence="2" id="KW-0805">Transcription regulation</keyword>
<dbReference type="EnsemblMetazoa" id="SMAR009179-RA">
    <property type="protein sequence ID" value="SMAR009179-PA"/>
    <property type="gene ID" value="SMAR009179"/>
</dbReference>
<proteinExistence type="predicted"/>
<feature type="region of interest" description="Disordered" evidence="6">
    <location>
        <begin position="1137"/>
        <end position="1226"/>
    </location>
</feature>
<dbReference type="Gene3D" id="1.10.10.60">
    <property type="entry name" value="Homeodomain-like"/>
    <property type="match status" value="1"/>
</dbReference>
<dbReference type="eggNOG" id="ENOG502QT2W">
    <property type="taxonomic scope" value="Eukaryota"/>
</dbReference>
<dbReference type="SUPFAM" id="SSF46689">
    <property type="entry name" value="Homeodomain-like"/>
    <property type="match status" value="1"/>
</dbReference>
<feature type="compositionally biased region" description="Acidic residues" evidence="6">
    <location>
        <begin position="179"/>
        <end position="200"/>
    </location>
</feature>
<dbReference type="InterPro" id="IPR036600">
    <property type="entry name" value="PAH_sf"/>
</dbReference>
<dbReference type="InterPro" id="IPR052435">
    <property type="entry name" value="YY1-Transcr_Regul"/>
</dbReference>
<dbReference type="HOGENOM" id="CLU_005376_0_0_1"/>
<dbReference type="EMBL" id="JH431874">
    <property type="status" value="NOT_ANNOTATED_CDS"/>
    <property type="molecule type" value="Genomic_DNA"/>
</dbReference>
<evidence type="ECO:0000256" key="4">
    <source>
        <dbReference type="ARBA" id="ARBA00023242"/>
    </source>
</evidence>
<dbReference type="STRING" id="126957.T1J6B0"/>
<organism evidence="8 9">
    <name type="scientific">Strigamia maritima</name>
    <name type="common">European centipede</name>
    <name type="synonym">Geophilus maritimus</name>
    <dbReference type="NCBI Taxonomy" id="126957"/>
    <lineage>
        <taxon>Eukaryota</taxon>
        <taxon>Metazoa</taxon>
        <taxon>Ecdysozoa</taxon>
        <taxon>Arthropoda</taxon>
        <taxon>Myriapoda</taxon>
        <taxon>Chilopoda</taxon>
        <taxon>Pleurostigmophora</taxon>
        <taxon>Geophilomorpha</taxon>
        <taxon>Linotaeniidae</taxon>
        <taxon>Strigamia</taxon>
    </lineage>
</organism>
<dbReference type="GO" id="GO:0005634">
    <property type="term" value="C:nucleus"/>
    <property type="evidence" value="ECO:0007669"/>
    <property type="project" value="UniProtKB-SubCell"/>
</dbReference>
<feature type="domain" description="Myb-like" evidence="7">
    <location>
        <begin position="1235"/>
        <end position="1286"/>
    </location>
</feature>
<feature type="region of interest" description="Disordered" evidence="6">
    <location>
        <begin position="1"/>
        <end position="36"/>
    </location>
</feature>
<feature type="compositionally biased region" description="Polar residues" evidence="6">
    <location>
        <begin position="1210"/>
        <end position="1226"/>
    </location>
</feature>
<feature type="domain" description="Myb-like" evidence="7">
    <location>
        <begin position="552"/>
        <end position="606"/>
    </location>
</feature>
<dbReference type="GO" id="GO:0006355">
    <property type="term" value="P:regulation of DNA-templated transcription"/>
    <property type="evidence" value="ECO:0007669"/>
    <property type="project" value="InterPro"/>
</dbReference>
<dbReference type="SMART" id="SM00717">
    <property type="entry name" value="SANT"/>
    <property type="match status" value="2"/>
</dbReference>
<dbReference type="Proteomes" id="UP000014500">
    <property type="component" value="Unassembled WGS sequence"/>
</dbReference>
<feature type="region of interest" description="Disordered" evidence="6">
    <location>
        <begin position="178"/>
        <end position="227"/>
    </location>
</feature>
<keyword evidence="9" id="KW-1185">Reference proteome</keyword>
<dbReference type="Gene3D" id="1.20.1160.11">
    <property type="entry name" value="Paired amphipathic helix"/>
    <property type="match status" value="1"/>
</dbReference>
<sequence length="1306" mass="147020">MDENQTNISNIVPATTDDVSQSEPSSTSPPTKRIKMTADANQVVIDIGDGLLQSKSELSNDPSSSIKIPVGKTTKKNVQYNLRAKKTSQKKCKQDAETDSMMKGQLEHEIDELLEEKSWKNNLSAINVKNILRHVITNEHVLAMVRNTMKEEKQPIHRVPWPISPIKKPQGTCKIMETEFSEEENSSDEEYTPEADEETDLDKSVNSQVDDSFEKPPTPQTEPQTEENIETNTEMLAHSSVTSLTESFEQLSAGDTIACRTRSKLPLTDTLLESIESSFVAPDITTDMYDSVCDDEDWVDFLHEFVMTPRKNNNNNNNNVSDVGDDDTEDPEYNFLEDNEVLDREDLRDDRAVKITKKELSELMAELFEAAEMELDEFEEDENSKNTVSTDLALTMASKVVDERDNSKTDSKATESLALIGRDERLQLDEQMRKHVQLLVQACILATSVEEYQMIKEIYFRLLIEIQAFAIQNTMTTGYPSAFNACNLTDGVILVTNYVDSFVPQIDLGQKFRMKTGPGLTHNAKGIFSESKVLIYPELLPVCGFSTAFIKSKVVFSEAEDNLLAMGLDQFFKLKDLACHKTIREHMLPAKTEKQIRHRIKNLKSSKMPDNPVKFFFQNGHKLPPQIVKIPPEFNASEVKSPKKQPINALPLWLRKSIMFNTGTRTVPIMPTTDSETVIVTTSTTTSGTPLVSILRTPEKTQNSPAVTNNRISPLKQISPILKKYSPNRFKKTGGNLSKPKVILPKKIPVFCVSPAKDGQRRIAPKEPSEEKSNETVVEPIPNEEIMESNVNCESVVEEQLEIPAEKGSKVEDVVETDSQSDVELFDDDEEPLDNAEDLAALMAASTTIQTAPKGKGMGKRCSRLQRDIHAKLQLLASDLLESDPLRDERETAFAQSYLLKVKEVTKNHDHIYESFLKLLYEFGQSDKSAVQLHSEVCKLLKDYPQLCTEFVAFLMPEQAMECGKLLEFLQFKQMRLFLRKLEIQFDKNPQHMQKVLKTLAQCQEHINLGFDNIKNIIQPLFRGRAHLMEEFLQLFPSESASENLMTDYEEITLPDSDGELDYDGYESITLPEDKHDYGGKNCQCRCHTETQDLKLQKRIRHCIPCGTKFIDGRIYIQTGKSLRPARVIYLNSEKSKGSTLIHSTEQEPEQGEPTSPCSESSSVSSLSPTDLKDSEEEKDVVSHDISHDVVTEEISPDLRRGSAPDDVGTPSSTDKTEVSTLSAKNHSVNERGDVIVLWTKAADCLILKTCQQLGVTDVAFQIVSHQLGNKTVDEVRERFSELIRLFSVHASESGSESETEEPVVK</sequence>
<feature type="compositionally biased region" description="Polar residues" evidence="6">
    <location>
        <begin position="1"/>
        <end position="23"/>
    </location>
</feature>
<dbReference type="PhylomeDB" id="T1J6B0"/>
<evidence type="ECO:0000256" key="5">
    <source>
        <dbReference type="PROSITE-ProRule" id="PRU00810"/>
    </source>
</evidence>
<dbReference type="Pfam" id="PF21227">
    <property type="entry name" value="Myb_DNA-binding_7"/>
    <property type="match status" value="1"/>
</dbReference>
<feature type="region of interest" description="Disordered" evidence="6">
    <location>
        <begin position="309"/>
        <end position="331"/>
    </location>
</feature>
<keyword evidence="4 5" id="KW-0539">Nucleus</keyword>
<protein>
    <recommendedName>
        <fullName evidence="7">Myb-like domain-containing protein</fullName>
    </recommendedName>
</protein>
<evidence type="ECO:0000256" key="3">
    <source>
        <dbReference type="ARBA" id="ARBA00023163"/>
    </source>
</evidence>
<keyword evidence="3" id="KW-0804">Transcription</keyword>
<feature type="compositionally biased region" description="Basic and acidic residues" evidence="6">
    <location>
        <begin position="1180"/>
        <end position="1204"/>
    </location>
</feature>
<reference evidence="9" key="1">
    <citation type="submission" date="2011-05" db="EMBL/GenBank/DDBJ databases">
        <authorList>
            <person name="Richards S.R."/>
            <person name="Qu J."/>
            <person name="Jiang H."/>
            <person name="Jhangiani S.N."/>
            <person name="Agravi P."/>
            <person name="Goodspeed R."/>
            <person name="Gross S."/>
            <person name="Mandapat C."/>
            <person name="Jackson L."/>
            <person name="Mathew T."/>
            <person name="Pu L."/>
            <person name="Thornton R."/>
            <person name="Saada N."/>
            <person name="Wilczek-Boney K.B."/>
            <person name="Lee S."/>
            <person name="Kovar C."/>
            <person name="Wu Y."/>
            <person name="Scherer S.E."/>
            <person name="Worley K.C."/>
            <person name="Muzny D.M."/>
            <person name="Gibbs R."/>
        </authorList>
    </citation>
    <scope>NUCLEOTIDE SEQUENCE</scope>
    <source>
        <strain evidence="9">Brora</strain>
    </source>
</reference>
<evidence type="ECO:0000256" key="1">
    <source>
        <dbReference type="ARBA" id="ARBA00004123"/>
    </source>
</evidence>
<dbReference type="InterPro" id="IPR009057">
    <property type="entry name" value="Homeodomain-like_sf"/>
</dbReference>